<gene>
    <name evidence="32" type="ORF">J0H12_03640</name>
</gene>
<dbReference type="InterPro" id="IPR001460">
    <property type="entry name" value="PCN-bd_Tpept"/>
</dbReference>
<feature type="domain" description="Penicillin-binding protein OB-like" evidence="31">
    <location>
        <begin position="324"/>
        <end position="452"/>
    </location>
</feature>
<keyword evidence="12" id="KW-0808">Transferase</keyword>
<evidence type="ECO:0000256" key="22">
    <source>
        <dbReference type="ARBA" id="ARBA00023316"/>
    </source>
</evidence>
<evidence type="ECO:0000256" key="17">
    <source>
        <dbReference type="ARBA" id="ARBA00022984"/>
    </source>
</evidence>
<dbReference type="GO" id="GO:0046677">
    <property type="term" value="P:response to antibiotic"/>
    <property type="evidence" value="ECO:0007669"/>
    <property type="project" value="UniProtKB-KW"/>
</dbReference>
<evidence type="ECO:0000256" key="27">
    <source>
        <dbReference type="SAM" id="MobiDB-lite"/>
    </source>
</evidence>
<keyword evidence="8" id="KW-0997">Cell inner membrane</keyword>
<comment type="pathway">
    <text evidence="26">Glycan biosynthesis.</text>
</comment>
<evidence type="ECO:0000256" key="25">
    <source>
        <dbReference type="ARBA" id="ARBA00049902"/>
    </source>
</evidence>
<keyword evidence="17" id="KW-0573">Peptidoglycan synthesis</keyword>
<comment type="subcellular location">
    <subcellularLocation>
        <location evidence="1">Cell inner membrane</location>
        <topology evidence="1">Single-pass type II membrane protein</topology>
    </subcellularLocation>
</comment>
<sequence>MFRYLGTIFSYCFLSLSLIAGGALAIFYYFGIGLPNYQQLAHYKPDVVTRLYAQDGRMFAEYAYEKRIFVPLEATPKLIIKAFLSAEDKNFYHHSGIDIPSIFSAIAHNITHAAFSKRPYGASTITQQVAKNFLLADIANQVSYERKIKEAILAFRIESAYSKNHILELYLNQIYLGNGSYGIAAAAVNYFNKSLSELSLAEIAFLAALPKAPNNYNPRKNPEAAKIRRNYVLQRMFEDGYITKEETQKAKLEPLIIINRKDFETVYANYFAEEVRRELLEKFGEKSLYKDGLVVRTSLNVEYQKVAREALKEGLITYDRRHGWRGPITNLSLSPSERSIPISFSINKSAAWIPKLQNIKAPSGQGNWNLAVILELRSESALIGLSDGSVGCIPLSELTWARRYINENSLGPLITHPKDVFKLGDVILVDKITHFKDTKSIDSFKLCQIPAVSGGIVVMDPHSGRVLALQGGYSFKSSQFNRATQAWRQVGSTIKPFVYLAGIEKGLHGSMIVQDIPFSINLGKNLGIWRPRNYDEKFMGSLSLRRAFELSRNAVTIHLTHNTIGIKNVIDVAQRFNITNKMPAQLAMVLGASETTLLRLTAAYGMIANGGKKIAPTLLDRVQDRYGKTILTNQLVQCTNCDSKLVLGSEIPILKDQRPLVTDPASAYQMISLLHGVVERGTAKNLLELKRPIAGKTGTTNEFRNAWFVGFTPDLVVGVYIGFDSHVSLGRHESGARAAAPIFLEFMKKILKGKPAQPFRVPPGIKLVRVDSSTGHPTQGNGQNTLLEAFKTDTDLSKLETTKNNSQEPLSSSQNMKESQTDGLY</sequence>
<dbReference type="NCBIfam" id="TIGR02074">
    <property type="entry name" value="PBP_1a_fam"/>
    <property type="match status" value="1"/>
</dbReference>
<dbReference type="GO" id="GO:0008658">
    <property type="term" value="F:penicillin binding"/>
    <property type="evidence" value="ECO:0007669"/>
    <property type="project" value="InterPro"/>
</dbReference>
<keyword evidence="16" id="KW-0735">Signal-anchor</keyword>
<dbReference type="GO" id="GO:0005886">
    <property type="term" value="C:plasma membrane"/>
    <property type="evidence" value="ECO:0007669"/>
    <property type="project" value="UniProtKB-SubCell"/>
</dbReference>
<name>A0A8J7PIV9_9PROT</name>
<dbReference type="Gene3D" id="2.40.50.140">
    <property type="entry name" value="Nucleic acid-binding proteins"/>
    <property type="match status" value="1"/>
</dbReference>
<dbReference type="InterPro" id="IPR012340">
    <property type="entry name" value="NA-bd_OB-fold"/>
</dbReference>
<keyword evidence="14" id="KW-0378">Hydrolase</keyword>
<reference evidence="32" key="1">
    <citation type="submission" date="2021-02" db="EMBL/GenBank/DDBJ databases">
        <title>Thiocyanate and organic carbon inputs drive convergent selection for specific autotrophic Afipia and Thiobacillus strains within complex microbiomes.</title>
        <authorList>
            <person name="Huddy R.J."/>
            <person name="Sachdeva R."/>
            <person name="Kadzinga F."/>
            <person name="Kantor R.S."/>
            <person name="Harrison S.T.L."/>
            <person name="Banfield J.F."/>
        </authorList>
    </citation>
    <scope>NUCLEOTIDE SEQUENCE</scope>
    <source>
        <strain evidence="32">SCN18_10_11_15_R4_P_38_20</strain>
    </source>
</reference>
<evidence type="ECO:0000256" key="20">
    <source>
        <dbReference type="ARBA" id="ARBA00023251"/>
    </source>
</evidence>
<dbReference type="PANTHER" id="PTHR32282">
    <property type="entry name" value="BINDING PROTEIN TRANSPEPTIDASE, PUTATIVE-RELATED"/>
    <property type="match status" value="1"/>
</dbReference>
<dbReference type="Pfam" id="PF17092">
    <property type="entry name" value="PCB_OB"/>
    <property type="match status" value="1"/>
</dbReference>
<dbReference type="GO" id="GO:0009252">
    <property type="term" value="P:peptidoglycan biosynthetic process"/>
    <property type="evidence" value="ECO:0007669"/>
    <property type="project" value="UniProtKB-UniPathway"/>
</dbReference>
<dbReference type="InterPro" id="IPR050396">
    <property type="entry name" value="Glycosyltr_51/Transpeptidase"/>
</dbReference>
<dbReference type="InterPro" id="IPR031376">
    <property type="entry name" value="PCB_OB"/>
</dbReference>
<dbReference type="UniPathway" id="UPA00219"/>
<keyword evidence="21" id="KW-0511">Multifunctional enzyme</keyword>
<evidence type="ECO:0000256" key="10">
    <source>
        <dbReference type="ARBA" id="ARBA00022670"/>
    </source>
</evidence>
<dbReference type="PANTHER" id="PTHR32282:SF27">
    <property type="entry name" value="PENICILLIN-BINDING PROTEIN 1A"/>
    <property type="match status" value="1"/>
</dbReference>
<evidence type="ECO:0000256" key="28">
    <source>
        <dbReference type="SAM" id="Phobius"/>
    </source>
</evidence>
<keyword evidence="22" id="KW-0961">Cell wall biogenesis/degradation</keyword>
<evidence type="ECO:0000256" key="6">
    <source>
        <dbReference type="ARBA" id="ARBA00018638"/>
    </source>
</evidence>
<keyword evidence="20" id="KW-0046">Antibiotic resistance</keyword>
<evidence type="ECO:0000256" key="11">
    <source>
        <dbReference type="ARBA" id="ARBA00022676"/>
    </source>
</evidence>
<dbReference type="InterPro" id="IPR023346">
    <property type="entry name" value="Lysozyme-like_dom_sf"/>
</dbReference>
<evidence type="ECO:0000259" key="31">
    <source>
        <dbReference type="Pfam" id="PF17092"/>
    </source>
</evidence>
<dbReference type="AlphaFoldDB" id="A0A8J7PIV9"/>
<dbReference type="SUPFAM" id="SSF56601">
    <property type="entry name" value="beta-lactamase/transpeptidase-like"/>
    <property type="match status" value="1"/>
</dbReference>
<comment type="caution">
    <text evidence="32">The sequence shown here is derived from an EMBL/GenBank/DDBJ whole genome shotgun (WGS) entry which is preliminary data.</text>
</comment>
<dbReference type="InterPro" id="IPR001264">
    <property type="entry name" value="Glyco_trans_51"/>
</dbReference>
<comment type="similarity">
    <text evidence="4">In the N-terminal section; belongs to the glycosyltransferase 51 family.</text>
</comment>
<evidence type="ECO:0000256" key="13">
    <source>
        <dbReference type="ARBA" id="ARBA00022692"/>
    </source>
</evidence>
<evidence type="ECO:0000259" key="30">
    <source>
        <dbReference type="Pfam" id="PF00912"/>
    </source>
</evidence>
<evidence type="ECO:0000256" key="4">
    <source>
        <dbReference type="ARBA" id="ARBA00007739"/>
    </source>
</evidence>
<dbReference type="SUPFAM" id="SSF53955">
    <property type="entry name" value="Lysozyme-like"/>
    <property type="match status" value="1"/>
</dbReference>
<dbReference type="GO" id="GO:0009002">
    <property type="term" value="F:serine-type D-Ala-D-Ala carboxypeptidase activity"/>
    <property type="evidence" value="ECO:0007669"/>
    <property type="project" value="UniProtKB-EC"/>
</dbReference>
<evidence type="ECO:0000256" key="8">
    <source>
        <dbReference type="ARBA" id="ARBA00022519"/>
    </source>
</evidence>
<dbReference type="Proteomes" id="UP000664414">
    <property type="component" value="Unassembled WGS sequence"/>
</dbReference>
<organism evidence="32 33">
    <name type="scientific">Candidatus Paracaedimonas acanthamoebae</name>
    <dbReference type="NCBI Taxonomy" id="244581"/>
    <lineage>
        <taxon>Bacteria</taxon>
        <taxon>Pseudomonadati</taxon>
        <taxon>Pseudomonadota</taxon>
        <taxon>Alphaproteobacteria</taxon>
        <taxon>Holosporales</taxon>
        <taxon>Caedimonadaceae</taxon>
        <taxon>Candidatus Paracaedimonas</taxon>
    </lineage>
</organism>
<evidence type="ECO:0000256" key="16">
    <source>
        <dbReference type="ARBA" id="ARBA00022968"/>
    </source>
</evidence>
<keyword evidence="13 28" id="KW-0812">Transmembrane</keyword>
<evidence type="ECO:0000259" key="29">
    <source>
        <dbReference type="Pfam" id="PF00905"/>
    </source>
</evidence>
<keyword evidence="10" id="KW-0645">Protease</keyword>
<dbReference type="Pfam" id="PF00905">
    <property type="entry name" value="Transpeptidase"/>
    <property type="match status" value="1"/>
</dbReference>
<dbReference type="InterPro" id="IPR036950">
    <property type="entry name" value="PBP_transglycosylase"/>
</dbReference>
<keyword evidence="18 28" id="KW-1133">Transmembrane helix</keyword>
<dbReference type="GO" id="GO:0071555">
    <property type="term" value="P:cell wall organization"/>
    <property type="evidence" value="ECO:0007669"/>
    <property type="project" value="UniProtKB-KW"/>
</dbReference>
<evidence type="ECO:0000256" key="23">
    <source>
        <dbReference type="ARBA" id="ARBA00034000"/>
    </source>
</evidence>
<dbReference type="EMBL" id="JAFKGL010000015">
    <property type="protein sequence ID" value="MBN9413000.1"/>
    <property type="molecule type" value="Genomic_DNA"/>
</dbReference>
<dbReference type="GO" id="GO:0008955">
    <property type="term" value="F:peptidoglycan glycosyltransferase activity"/>
    <property type="evidence" value="ECO:0007669"/>
    <property type="project" value="UniProtKB-EC"/>
</dbReference>
<comment type="catalytic activity">
    <reaction evidence="25">
        <text>[GlcNAc-(1-&gt;4)-Mur2Ac(oyl-L-Ala-gamma-D-Glu-L-Lys-D-Ala-D-Ala)](n)-di-trans,octa-cis-undecaprenyl diphosphate + beta-D-GlcNAc-(1-&gt;4)-Mur2Ac(oyl-L-Ala-gamma-D-Glu-L-Lys-D-Ala-D-Ala)-di-trans,octa-cis-undecaprenyl diphosphate = [GlcNAc-(1-&gt;4)-Mur2Ac(oyl-L-Ala-gamma-D-Glu-L-Lys-D-Ala-D-Ala)](n+1)-di-trans,octa-cis-undecaprenyl diphosphate + di-trans,octa-cis-undecaprenyl diphosphate + H(+)</text>
        <dbReference type="Rhea" id="RHEA:23708"/>
        <dbReference type="Rhea" id="RHEA-COMP:9602"/>
        <dbReference type="Rhea" id="RHEA-COMP:9603"/>
        <dbReference type="ChEBI" id="CHEBI:15378"/>
        <dbReference type="ChEBI" id="CHEBI:58405"/>
        <dbReference type="ChEBI" id="CHEBI:60033"/>
        <dbReference type="ChEBI" id="CHEBI:78435"/>
        <dbReference type="EC" id="2.4.99.28"/>
    </reaction>
</comment>
<evidence type="ECO:0000256" key="18">
    <source>
        <dbReference type="ARBA" id="ARBA00022989"/>
    </source>
</evidence>
<dbReference type="GO" id="GO:0006508">
    <property type="term" value="P:proteolysis"/>
    <property type="evidence" value="ECO:0007669"/>
    <property type="project" value="UniProtKB-KW"/>
</dbReference>
<comment type="similarity">
    <text evidence="3">In the C-terminal section; belongs to the transpeptidase family.</text>
</comment>
<keyword evidence="15" id="KW-0133">Cell shape</keyword>
<evidence type="ECO:0000256" key="21">
    <source>
        <dbReference type="ARBA" id="ARBA00023268"/>
    </source>
</evidence>
<evidence type="ECO:0000256" key="26">
    <source>
        <dbReference type="ARBA" id="ARBA00060592"/>
    </source>
</evidence>
<feature type="transmembrane region" description="Helical" evidence="28">
    <location>
        <begin position="7"/>
        <end position="30"/>
    </location>
</feature>
<feature type="compositionally biased region" description="Polar residues" evidence="27">
    <location>
        <begin position="802"/>
        <end position="825"/>
    </location>
</feature>
<dbReference type="Gene3D" id="1.10.3810.10">
    <property type="entry name" value="Biosynthetic peptidoglycan transglycosylase-like"/>
    <property type="match status" value="1"/>
</dbReference>
<keyword evidence="11" id="KW-0328">Glycosyltransferase</keyword>
<comment type="catalytic activity">
    <reaction evidence="23">
        <text>Preferential cleavage: (Ac)2-L-Lys-D-Ala-|-D-Ala. Also transpeptidation of peptidyl-alanyl moieties that are N-acyl substituents of D-alanine.</text>
        <dbReference type="EC" id="3.4.16.4"/>
    </reaction>
</comment>
<dbReference type="Gene3D" id="3.40.710.10">
    <property type="entry name" value="DD-peptidase/beta-lactamase superfamily"/>
    <property type="match status" value="2"/>
</dbReference>
<evidence type="ECO:0000256" key="24">
    <source>
        <dbReference type="ARBA" id="ARBA00044770"/>
    </source>
</evidence>
<dbReference type="GO" id="GO:0030288">
    <property type="term" value="C:outer membrane-bounded periplasmic space"/>
    <property type="evidence" value="ECO:0007669"/>
    <property type="project" value="TreeGrafter"/>
</dbReference>
<dbReference type="InterPro" id="IPR012338">
    <property type="entry name" value="Beta-lactam/transpept-like"/>
</dbReference>
<dbReference type="Pfam" id="PF00912">
    <property type="entry name" value="Transgly"/>
    <property type="match status" value="1"/>
</dbReference>
<dbReference type="EC" id="3.4.16.4" evidence="5"/>
<evidence type="ECO:0000256" key="7">
    <source>
        <dbReference type="ARBA" id="ARBA00022475"/>
    </source>
</evidence>
<evidence type="ECO:0000256" key="2">
    <source>
        <dbReference type="ARBA" id="ARBA00004752"/>
    </source>
</evidence>
<keyword evidence="7" id="KW-1003">Cell membrane</keyword>
<feature type="region of interest" description="Disordered" evidence="27">
    <location>
        <begin position="800"/>
        <end position="825"/>
    </location>
</feature>
<dbReference type="EC" id="2.4.99.28" evidence="24"/>
<evidence type="ECO:0000256" key="12">
    <source>
        <dbReference type="ARBA" id="ARBA00022679"/>
    </source>
</evidence>
<proteinExistence type="inferred from homology"/>
<protein>
    <recommendedName>
        <fullName evidence="6">Penicillin-binding protein 1A</fullName>
        <ecNumber evidence="24">2.4.99.28</ecNumber>
        <ecNumber evidence="5">3.4.16.4</ecNumber>
    </recommendedName>
</protein>
<evidence type="ECO:0000256" key="15">
    <source>
        <dbReference type="ARBA" id="ARBA00022960"/>
    </source>
</evidence>
<keyword evidence="19 28" id="KW-0472">Membrane</keyword>
<keyword evidence="9" id="KW-0121">Carboxypeptidase</keyword>
<feature type="domain" description="Penicillin-binding protein transpeptidase" evidence="29">
    <location>
        <begin position="454"/>
        <end position="748"/>
    </location>
</feature>
<dbReference type="FunFam" id="1.10.3810.10:FF:000003">
    <property type="entry name" value="Penicillin-binding protein 1a"/>
    <property type="match status" value="1"/>
</dbReference>
<evidence type="ECO:0000313" key="32">
    <source>
        <dbReference type="EMBL" id="MBN9413000.1"/>
    </source>
</evidence>
<evidence type="ECO:0000256" key="5">
    <source>
        <dbReference type="ARBA" id="ARBA00012448"/>
    </source>
</evidence>
<evidence type="ECO:0000256" key="9">
    <source>
        <dbReference type="ARBA" id="ARBA00022645"/>
    </source>
</evidence>
<dbReference type="GO" id="GO:0008360">
    <property type="term" value="P:regulation of cell shape"/>
    <property type="evidence" value="ECO:0007669"/>
    <property type="project" value="UniProtKB-KW"/>
</dbReference>
<accession>A0A8J7PIV9</accession>
<feature type="domain" description="Glycosyl transferase family 51" evidence="30">
    <location>
        <begin position="56"/>
        <end position="236"/>
    </location>
</feature>
<evidence type="ECO:0000256" key="3">
    <source>
        <dbReference type="ARBA" id="ARBA00007090"/>
    </source>
</evidence>
<evidence type="ECO:0000256" key="19">
    <source>
        <dbReference type="ARBA" id="ARBA00023136"/>
    </source>
</evidence>
<dbReference type="CDD" id="cd00164">
    <property type="entry name" value="S1_like"/>
    <property type="match status" value="1"/>
</dbReference>
<evidence type="ECO:0000256" key="14">
    <source>
        <dbReference type="ARBA" id="ARBA00022801"/>
    </source>
</evidence>
<evidence type="ECO:0000313" key="33">
    <source>
        <dbReference type="Proteomes" id="UP000664414"/>
    </source>
</evidence>
<comment type="pathway">
    <text evidence="2">Cell wall biogenesis; peptidoglycan biosynthesis.</text>
</comment>
<evidence type="ECO:0000256" key="1">
    <source>
        <dbReference type="ARBA" id="ARBA00004249"/>
    </source>
</evidence>